<name>A0A9X3J193_9BACT</name>
<feature type="domain" description="DUF4123" evidence="1">
    <location>
        <begin position="74"/>
        <end position="193"/>
    </location>
</feature>
<dbReference type="InterPro" id="IPR025391">
    <property type="entry name" value="DUF4123"/>
</dbReference>
<comment type="caution">
    <text evidence="2">The sequence shown here is derived from an EMBL/GenBank/DDBJ whole genome shotgun (WGS) entry which is preliminary data.</text>
</comment>
<dbReference type="AlphaFoldDB" id="A0A9X3J193"/>
<accession>A0A9X3J193</accession>
<keyword evidence="3" id="KW-1185">Reference proteome</keyword>
<sequence>MCAQVQAIDPHRLTINGEPAWHGELAHRGWMTAGATTFRFLVEDYSPPPGPVKPSDAAKAALAELQPRSKVGRLYAIVDAARSDRALQLLEESVDAYASLYDGEQGRAYDDVAPYLVQLRADSGLLQRLVEEGWGDAWGIYVESAREFVAVRRHFRQFLMVEAEGEAHRLFFRYYDPRVMHAFAATITPEQRKEFLAGIDRIVFERPDTAALQTFSM</sequence>
<evidence type="ECO:0000313" key="3">
    <source>
        <dbReference type="Proteomes" id="UP001150924"/>
    </source>
</evidence>
<dbReference type="RefSeq" id="WP_267773387.1">
    <property type="nucleotide sequence ID" value="NZ_JAPNKE010000002.1"/>
</dbReference>
<protein>
    <submittedName>
        <fullName evidence="2">DUF4123 domain-containing protein</fullName>
    </submittedName>
</protein>
<dbReference type="Proteomes" id="UP001150924">
    <property type="component" value="Unassembled WGS sequence"/>
</dbReference>
<proteinExistence type="predicted"/>
<dbReference type="EMBL" id="JAPNKE010000002">
    <property type="protein sequence ID" value="MCY1010439.1"/>
    <property type="molecule type" value="Genomic_DNA"/>
</dbReference>
<gene>
    <name evidence="2" type="ORF">OV079_33705</name>
</gene>
<reference evidence="2" key="1">
    <citation type="submission" date="2022-11" db="EMBL/GenBank/DDBJ databases">
        <title>Minimal conservation of predation-associated metabolite biosynthetic gene clusters underscores biosynthetic potential of Myxococcota including descriptions for ten novel species: Archangium lansinium sp. nov., Myxococcus landrumus sp. nov., Nannocystis bai.</title>
        <authorList>
            <person name="Ahearne A."/>
            <person name="Stevens C."/>
            <person name="Phillips K."/>
        </authorList>
    </citation>
    <scope>NUCLEOTIDE SEQUENCE</scope>
    <source>
        <strain evidence="2">Na p29</strain>
    </source>
</reference>
<organism evidence="2 3">
    <name type="scientific">Nannocystis pusilla</name>
    <dbReference type="NCBI Taxonomy" id="889268"/>
    <lineage>
        <taxon>Bacteria</taxon>
        <taxon>Pseudomonadati</taxon>
        <taxon>Myxococcota</taxon>
        <taxon>Polyangia</taxon>
        <taxon>Nannocystales</taxon>
        <taxon>Nannocystaceae</taxon>
        <taxon>Nannocystis</taxon>
    </lineage>
</organism>
<evidence type="ECO:0000259" key="1">
    <source>
        <dbReference type="Pfam" id="PF13503"/>
    </source>
</evidence>
<evidence type="ECO:0000313" key="2">
    <source>
        <dbReference type="EMBL" id="MCY1010439.1"/>
    </source>
</evidence>
<dbReference type="Pfam" id="PF13503">
    <property type="entry name" value="DUF4123"/>
    <property type="match status" value="1"/>
</dbReference>